<feature type="domain" description="AB hydrolase-1" evidence="4">
    <location>
        <begin position="107"/>
        <end position="234"/>
    </location>
</feature>
<dbReference type="InterPro" id="IPR029058">
    <property type="entry name" value="AB_hydrolase_fold"/>
</dbReference>
<dbReference type="InterPro" id="IPR050266">
    <property type="entry name" value="AB_hydrolase_sf"/>
</dbReference>
<dbReference type="PANTHER" id="PTHR43798">
    <property type="entry name" value="MONOACYLGLYCEROL LIPASE"/>
    <property type="match status" value="1"/>
</dbReference>
<evidence type="ECO:0000256" key="2">
    <source>
        <dbReference type="ARBA" id="ARBA00022801"/>
    </source>
</evidence>
<evidence type="ECO:0000259" key="4">
    <source>
        <dbReference type="Pfam" id="PF00561"/>
    </source>
</evidence>
<evidence type="ECO:0000313" key="6">
    <source>
        <dbReference type="Proteomes" id="UP000291116"/>
    </source>
</evidence>
<reference evidence="5 6" key="1">
    <citation type="submission" date="2019-01" db="EMBL/GenBank/DDBJ databases">
        <authorList>
            <person name="Ferrante I. M."/>
        </authorList>
    </citation>
    <scope>NUCLEOTIDE SEQUENCE [LARGE SCALE GENOMIC DNA]</scope>
    <source>
        <strain evidence="5 6">B856</strain>
    </source>
</reference>
<feature type="compositionally biased region" description="Polar residues" evidence="3">
    <location>
        <begin position="416"/>
        <end position="440"/>
    </location>
</feature>
<keyword evidence="6" id="KW-1185">Reference proteome</keyword>
<dbReference type="Proteomes" id="UP000291116">
    <property type="component" value="Unassembled WGS sequence"/>
</dbReference>
<name>A0A448ZB83_9STRA</name>
<dbReference type="PANTHER" id="PTHR43798:SF14">
    <property type="entry name" value="SERINE HYDROLASE-LIKE PROTEIN DDB_G0286239"/>
    <property type="match status" value="1"/>
</dbReference>
<sequence length="440" mass="48011">MSSRVCFTRGLSSLQIGIQGRRNLLFATEACSSRRYTNADDTFVSAACIGRDAQRVSATEVELPLADGMVVRGQRWIHLDRLQNKNQAATTAPTVAVGGENPVTTRILALHGWLDNCRSFYCLAPRLVEKLGTRAELVAIDLPGHGRSSHRPIDGPTAVLSEGAYYIAEILDALEWGQDANANSSSKCNGAKEDQTKVTLLGHSMGGGMAVTYAGVFPEQIGNIVSLDMFGPEPGEPEDAAAHIRSHVVQRRGLGPLGRPHVLYPSLERVIERRMKSARMAPGGHQYLSIEAATELVTRSTVPVYASDDDEAAEESFPKGYRFRHDTRMMWPSLQYLTAEQIASILGRVDCRVCLLAAEDGYPFRQDRVDRALACLEPEVYKVLPGSHHFHADPDTAEAVADAICEFLRGGKNRESTNTTRGARKNASPSQEATATYGMQ</sequence>
<dbReference type="GO" id="GO:0016787">
    <property type="term" value="F:hydrolase activity"/>
    <property type="evidence" value="ECO:0007669"/>
    <property type="project" value="UniProtKB-KW"/>
</dbReference>
<dbReference type="GO" id="GO:0016020">
    <property type="term" value="C:membrane"/>
    <property type="evidence" value="ECO:0007669"/>
    <property type="project" value="TreeGrafter"/>
</dbReference>
<evidence type="ECO:0000256" key="3">
    <source>
        <dbReference type="SAM" id="MobiDB-lite"/>
    </source>
</evidence>
<dbReference type="InterPro" id="IPR000073">
    <property type="entry name" value="AB_hydrolase_1"/>
</dbReference>
<gene>
    <name evidence="5" type="ORF">PSNMU_V1.4_AUG-EV-PASAV3_0061320</name>
</gene>
<dbReference type="AlphaFoldDB" id="A0A448ZB83"/>
<proteinExistence type="inferred from homology"/>
<feature type="region of interest" description="Disordered" evidence="3">
    <location>
        <begin position="415"/>
        <end position="440"/>
    </location>
</feature>
<accession>A0A448ZB83</accession>
<dbReference type="SUPFAM" id="SSF53474">
    <property type="entry name" value="alpha/beta-Hydrolases"/>
    <property type="match status" value="1"/>
</dbReference>
<evidence type="ECO:0000256" key="1">
    <source>
        <dbReference type="ARBA" id="ARBA00008645"/>
    </source>
</evidence>
<comment type="similarity">
    <text evidence="1">Belongs to the AB hydrolase superfamily.</text>
</comment>
<evidence type="ECO:0000313" key="5">
    <source>
        <dbReference type="EMBL" id="VEU39271.1"/>
    </source>
</evidence>
<dbReference type="OrthoDB" id="6431331at2759"/>
<protein>
    <recommendedName>
        <fullName evidence="4">AB hydrolase-1 domain-containing protein</fullName>
    </recommendedName>
</protein>
<organism evidence="5 6">
    <name type="scientific">Pseudo-nitzschia multistriata</name>
    <dbReference type="NCBI Taxonomy" id="183589"/>
    <lineage>
        <taxon>Eukaryota</taxon>
        <taxon>Sar</taxon>
        <taxon>Stramenopiles</taxon>
        <taxon>Ochrophyta</taxon>
        <taxon>Bacillariophyta</taxon>
        <taxon>Bacillariophyceae</taxon>
        <taxon>Bacillariophycidae</taxon>
        <taxon>Bacillariales</taxon>
        <taxon>Bacillariaceae</taxon>
        <taxon>Pseudo-nitzschia</taxon>
    </lineage>
</organism>
<keyword evidence="2" id="KW-0378">Hydrolase</keyword>
<dbReference type="EMBL" id="CAACVS010000214">
    <property type="protein sequence ID" value="VEU39271.1"/>
    <property type="molecule type" value="Genomic_DNA"/>
</dbReference>
<dbReference type="Pfam" id="PF00561">
    <property type="entry name" value="Abhydrolase_1"/>
    <property type="match status" value="1"/>
</dbReference>
<dbReference type="Gene3D" id="3.40.50.1820">
    <property type="entry name" value="alpha/beta hydrolase"/>
    <property type="match status" value="1"/>
</dbReference>